<evidence type="ECO:0000256" key="8">
    <source>
        <dbReference type="SAM" id="MobiDB-lite"/>
    </source>
</evidence>
<dbReference type="GO" id="GO:0003735">
    <property type="term" value="F:structural constituent of ribosome"/>
    <property type="evidence" value="ECO:0007669"/>
    <property type="project" value="InterPro"/>
</dbReference>
<keyword evidence="10" id="KW-1185">Reference proteome</keyword>
<evidence type="ECO:0000256" key="5">
    <source>
        <dbReference type="ARBA" id="ARBA00023274"/>
    </source>
</evidence>
<dbReference type="PANTHER" id="PTHR21368">
    <property type="entry name" value="50S RIBOSOMAL PROTEIN L9"/>
    <property type="match status" value="1"/>
</dbReference>
<proteinExistence type="inferred from homology"/>
<dbReference type="SUPFAM" id="SSF55658">
    <property type="entry name" value="L9 N-domain-like"/>
    <property type="match status" value="1"/>
</dbReference>
<dbReference type="HAMAP" id="MF_00503">
    <property type="entry name" value="Ribosomal_bL9"/>
    <property type="match status" value="1"/>
</dbReference>
<evidence type="ECO:0000313" key="10">
    <source>
        <dbReference type="Proteomes" id="UP000194137"/>
    </source>
</evidence>
<evidence type="ECO:0000256" key="4">
    <source>
        <dbReference type="ARBA" id="ARBA00022980"/>
    </source>
</evidence>
<dbReference type="InterPro" id="IPR020594">
    <property type="entry name" value="Ribosomal_bL9_bac/chp"/>
</dbReference>
<dbReference type="Gene3D" id="3.40.5.10">
    <property type="entry name" value="Ribosomal protein L9, N-terminal domain"/>
    <property type="match status" value="1"/>
</dbReference>
<protein>
    <recommendedName>
        <fullName evidence="6 7">Large ribosomal subunit protein bL9</fullName>
    </recommendedName>
</protein>
<sequence>MEVILLERVAKLGQMGETVRVKDGFARNFLLPHGKALRATKENKERFEGMRKELETKNLENRGEAQKVADKLDGKSFTALRQASESGQLYGSVSARDIADLITEGGFKVARSQIALHAPIKMIGSHKVEIALHPEVDVKVTMIVARNADEAERIARGEDVTVRREDADHAREVAAAAAGAFFDPDAEPEAEEEASEESADKA</sequence>
<keyword evidence="4 7" id="KW-0689">Ribosomal protein</keyword>
<dbReference type="InterPro" id="IPR020070">
    <property type="entry name" value="Ribosomal_bL9_N"/>
</dbReference>
<comment type="similarity">
    <text evidence="1 7">Belongs to the bacterial ribosomal protein bL9 family.</text>
</comment>
<evidence type="ECO:0000256" key="3">
    <source>
        <dbReference type="ARBA" id="ARBA00022884"/>
    </source>
</evidence>
<dbReference type="GO" id="GO:0005840">
    <property type="term" value="C:ribosome"/>
    <property type="evidence" value="ECO:0007669"/>
    <property type="project" value="UniProtKB-KW"/>
</dbReference>
<dbReference type="STRING" id="1235591.CAK95_25885"/>
<evidence type="ECO:0000256" key="1">
    <source>
        <dbReference type="ARBA" id="ARBA00010605"/>
    </source>
</evidence>
<dbReference type="EMBL" id="CP021112">
    <property type="protein sequence ID" value="ARQ02147.1"/>
    <property type="molecule type" value="Genomic_DNA"/>
</dbReference>
<comment type="function">
    <text evidence="7">Binds to the 23S rRNA.</text>
</comment>
<keyword evidence="5 7" id="KW-0687">Ribonucleoprotein</keyword>
<dbReference type="NCBIfam" id="TIGR00158">
    <property type="entry name" value="L9"/>
    <property type="match status" value="1"/>
</dbReference>
<dbReference type="Pfam" id="PF03948">
    <property type="entry name" value="Ribosomal_L9_C"/>
    <property type="match status" value="1"/>
</dbReference>
<gene>
    <name evidence="7" type="primary">rplI</name>
    <name evidence="9" type="ORF">CAK95_25885</name>
</gene>
<keyword evidence="3 7" id="KW-0694">RNA-binding</keyword>
<name>A0A1W6ZXM9_9HYPH</name>
<accession>A0A1W6ZXM9</accession>
<feature type="region of interest" description="Disordered" evidence="8">
    <location>
        <begin position="178"/>
        <end position="202"/>
    </location>
</feature>
<dbReference type="InterPro" id="IPR000244">
    <property type="entry name" value="Ribosomal_bL9"/>
</dbReference>
<reference evidence="9 10" key="1">
    <citation type="submission" date="2017-05" db="EMBL/GenBank/DDBJ databases">
        <title>Full genome sequence of Pseudorhodoplanes sinuspersici.</title>
        <authorList>
            <person name="Dastgheib S.M.M."/>
            <person name="Shavandi M."/>
            <person name="Tirandaz H."/>
        </authorList>
    </citation>
    <scope>NUCLEOTIDE SEQUENCE [LARGE SCALE GENOMIC DNA]</scope>
    <source>
        <strain evidence="9 10">RIPI110</strain>
    </source>
</reference>
<dbReference type="Pfam" id="PF01281">
    <property type="entry name" value="Ribosomal_L9_N"/>
    <property type="match status" value="1"/>
</dbReference>
<dbReference type="InterPro" id="IPR009027">
    <property type="entry name" value="Ribosomal_bL9/RNase_H1_N"/>
</dbReference>
<dbReference type="GO" id="GO:1990904">
    <property type="term" value="C:ribonucleoprotein complex"/>
    <property type="evidence" value="ECO:0007669"/>
    <property type="project" value="UniProtKB-KW"/>
</dbReference>
<dbReference type="InterPro" id="IPR036791">
    <property type="entry name" value="Ribosomal_bL9_C_sf"/>
</dbReference>
<dbReference type="SUPFAM" id="SSF55653">
    <property type="entry name" value="Ribosomal protein L9 C-domain"/>
    <property type="match status" value="1"/>
</dbReference>
<dbReference type="Proteomes" id="UP000194137">
    <property type="component" value="Chromosome"/>
</dbReference>
<dbReference type="Gene3D" id="3.10.430.100">
    <property type="entry name" value="Ribosomal protein L9, C-terminal domain"/>
    <property type="match status" value="1"/>
</dbReference>
<evidence type="ECO:0000256" key="7">
    <source>
        <dbReference type="HAMAP-Rule" id="MF_00503"/>
    </source>
</evidence>
<dbReference type="KEGG" id="psin:CAK95_25885"/>
<dbReference type="GO" id="GO:0019843">
    <property type="term" value="F:rRNA binding"/>
    <property type="evidence" value="ECO:0007669"/>
    <property type="project" value="UniProtKB-UniRule"/>
</dbReference>
<feature type="compositionally biased region" description="Acidic residues" evidence="8">
    <location>
        <begin position="184"/>
        <end position="202"/>
    </location>
</feature>
<evidence type="ECO:0000313" key="9">
    <source>
        <dbReference type="EMBL" id="ARQ02147.1"/>
    </source>
</evidence>
<dbReference type="PROSITE" id="PS00651">
    <property type="entry name" value="RIBOSOMAL_L9"/>
    <property type="match status" value="1"/>
</dbReference>
<dbReference type="OrthoDB" id="9788336at2"/>
<dbReference type="InterPro" id="IPR020069">
    <property type="entry name" value="Ribosomal_bL9_C"/>
</dbReference>
<dbReference type="RefSeq" id="WP_086090576.1">
    <property type="nucleotide sequence ID" value="NZ_CP021112.1"/>
</dbReference>
<dbReference type="GO" id="GO:0006412">
    <property type="term" value="P:translation"/>
    <property type="evidence" value="ECO:0007669"/>
    <property type="project" value="UniProtKB-UniRule"/>
</dbReference>
<evidence type="ECO:0000256" key="6">
    <source>
        <dbReference type="ARBA" id="ARBA00035292"/>
    </source>
</evidence>
<keyword evidence="2 7" id="KW-0699">rRNA-binding</keyword>
<dbReference type="InterPro" id="IPR036935">
    <property type="entry name" value="Ribosomal_bL9_N_sf"/>
</dbReference>
<dbReference type="AlphaFoldDB" id="A0A1W6ZXM9"/>
<evidence type="ECO:0000256" key="2">
    <source>
        <dbReference type="ARBA" id="ARBA00022730"/>
    </source>
</evidence>
<organism evidence="9 10">
    <name type="scientific">Pseudorhodoplanes sinuspersici</name>
    <dbReference type="NCBI Taxonomy" id="1235591"/>
    <lineage>
        <taxon>Bacteria</taxon>
        <taxon>Pseudomonadati</taxon>
        <taxon>Pseudomonadota</taxon>
        <taxon>Alphaproteobacteria</taxon>
        <taxon>Hyphomicrobiales</taxon>
        <taxon>Pseudorhodoplanes</taxon>
    </lineage>
</organism>